<reference evidence="1 2" key="1">
    <citation type="submission" date="2021-08" db="EMBL/GenBank/DDBJ databases">
        <title>Shewanella putrefaciens YZ-J, complete genome.</title>
        <authorList>
            <person name="Yi Z."/>
        </authorList>
    </citation>
    <scope>NUCLEOTIDE SEQUENCE [LARGE SCALE GENOMIC DNA]</scope>
    <source>
        <strain evidence="1 2">YZ-J</strain>
    </source>
</reference>
<gene>
    <name evidence="1" type="ORF">K3G22_05755</name>
</gene>
<dbReference type="EMBL" id="CP080635">
    <property type="protein sequence ID" value="QYX73921.1"/>
    <property type="molecule type" value="Genomic_DNA"/>
</dbReference>
<dbReference type="GeneID" id="67442745"/>
<accession>A0ABX8XFB5</accession>
<dbReference type="Proteomes" id="UP000827084">
    <property type="component" value="Chromosome"/>
</dbReference>
<dbReference type="RefSeq" id="WP_128090145.1">
    <property type="nucleotide sequence ID" value="NZ_BMPK01000002.1"/>
</dbReference>
<evidence type="ECO:0000313" key="2">
    <source>
        <dbReference type="Proteomes" id="UP000827084"/>
    </source>
</evidence>
<name>A0ABX8XFB5_SHEPU</name>
<evidence type="ECO:0000313" key="1">
    <source>
        <dbReference type="EMBL" id="QYX73921.1"/>
    </source>
</evidence>
<keyword evidence="2" id="KW-1185">Reference proteome</keyword>
<organism evidence="1 2">
    <name type="scientific">Shewanella putrefaciens</name>
    <name type="common">Pseudomonas putrefaciens</name>
    <dbReference type="NCBI Taxonomy" id="24"/>
    <lineage>
        <taxon>Bacteria</taxon>
        <taxon>Pseudomonadati</taxon>
        <taxon>Pseudomonadota</taxon>
        <taxon>Gammaproteobacteria</taxon>
        <taxon>Alteromonadales</taxon>
        <taxon>Shewanellaceae</taxon>
        <taxon>Shewanella</taxon>
    </lineage>
</organism>
<sequence>MMKKGKDLELVIAAIEKGLSPDAVVEHDIFLPVLTSKSGRTRQIDVAIRHGKPPRETLTIVEVQDRNSAVDINTFGGWLNKVDEVGAQHLMVVSRRQFPLSVKEKAEQAGNKVYLMHIKEAMPDEIPTDFIRFFIDYHDFSLLDGSSVRVKVQKGMIEKYALKSELVSANERRFCIDGSNLIDITALFRLALGYEEQSSLRGKMSARLYFGTMADVDVPNLDYMVIKVDLRVSFSGQLIPCAILVDANYHYEHICKKMKLLSYEQNEHGNLGYWIFEEKITTGNGVYSCRIPVKRDNNGAFYLLGTFIDGPSHCKAEIVAALDR</sequence>
<evidence type="ECO:0008006" key="3">
    <source>
        <dbReference type="Google" id="ProtNLM"/>
    </source>
</evidence>
<protein>
    <recommendedName>
        <fullName evidence="3">Restriction endonuclease type IV Mrr domain-containing protein</fullName>
    </recommendedName>
</protein>
<proteinExistence type="predicted"/>